<dbReference type="RefSeq" id="WP_197558380.1">
    <property type="nucleotide sequence ID" value="NZ_CP063065.1"/>
</dbReference>
<dbReference type="InterPro" id="IPR038416">
    <property type="entry name" value="Ribosom_S30AE_C_sf"/>
</dbReference>
<protein>
    <recommendedName>
        <fullName evidence="2">Ribosome hibernation promoting factor</fullName>
        <shortName evidence="2">HPF</shortName>
    </recommendedName>
</protein>
<comment type="subunit">
    <text evidence="2">Interacts with 100S ribosomes.</text>
</comment>
<dbReference type="NCBIfam" id="TIGR00741">
    <property type="entry name" value="yfiA"/>
    <property type="match status" value="1"/>
</dbReference>
<organism evidence="4 5">
    <name type="scientific">Aerococcus urinaeequi</name>
    <dbReference type="NCBI Taxonomy" id="51665"/>
    <lineage>
        <taxon>Bacteria</taxon>
        <taxon>Bacillati</taxon>
        <taxon>Bacillota</taxon>
        <taxon>Bacilli</taxon>
        <taxon>Lactobacillales</taxon>
        <taxon>Aerococcaceae</taxon>
        <taxon>Aerococcus</taxon>
    </lineage>
</organism>
<proteinExistence type="inferred from homology"/>
<dbReference type="GO" id="GO:0043024">
    <property type="term" value="F:ribosomal small subunit binding"/>
    <property type="evidence" value="ECO:0007669"/>
    <property type="project" value="TreeGrafter"/>
</dbReference>
<dbReference type="InterPro" id="IPR036567">
    <property type="entry name" value="RHF-like"/>
</dbReference>
<dbReference type="Proteomes" id="UP000595091">
    <property type="component" value="Chromosome"/>
</dbReference>
<dbReference type="SUPFAM" id="SSF69754">
    <property type="entry name" value="Ribosome binding protein Y (YfiA homologue)"/>
    <property type="match status" value="1"/>
</dbReference>
<name>A0A7M1KRN9_9LACT</name>
<dbReference type="PANTHER" id="PTHR33231:SF1">
    <property type="entry name" value="30S RIBOSOMAL PROTEIN"/>
    <property type="match status" value="1"/>
</dbReference>
<dbReference type="EMBL" id="CP063065">
    <property type="protein sequence ID" value="QOQ78987.1"/>
    <property type="molecule type" value="Genomic_DNA"/>
</dbReference>
<comment type="function">
    <text evidence="2">Required for dimerization of active 70S ribosomes into 100S ribosomes in stationary phase; 100S ribosomes are translationally inactive and sometimes present during exponential growth.</text>
</comment>
<dbReference type="InterPro" id="IPR034694">
    <property type="entry name" value="HPF_long/plastid"/>
</dbReference>
<evidence type="ECO:0000313" key="4">
    <source>
        <dbReference type="EMBL" id="QOQ78987.1"/>
    </source>
</evidence>
<evidence type="ECO:0000256" key="1">
    <source>
        <dbReference type="ARBA" id="ARBA00022845"/>
    </source>
</evidence>
<reference evidence="4 5" key="1">
    <citation type="submission" date="2020-10" db="EMBL/GenBank/DDBJ databases">
        <title>Plasmid carrying two tetracycline resistance determinant.</title>
        <authorList>
            <person name="Yang Q."/>
        </authorList>
    </citation>
    <scope>NUCLEOTIDE SEQUENCE [LARGE SCALE GENOMIC DNA]</scope>
    <source>
        <strain evidence="4 5">T43</strain>
    </source>
</reference>
<dbReference type="Pfam" id="PF02482">
    <property type="entry name" value="Ribosomal_S30AE"/>
    <property type="match status" value="1"/>
</dbReference>
<accession>A0A7M1KRN9</accession>
<sequence>MFTYNVRGENIEITPAIREYAEKKISKIERYFTDSPDATAYVNAKVYPNKDAKAEVTIPLSGGLTLRAEETSQDLYGSIDLVVDKLERQVRKYKTKMNRKPRVSAGLPGTVETQVQADSIEQEAEEGHDPIKIVRRKTLSVKPMTAEEAVLQMEMLGHNFFIFEDAETGKGALVYARRKGSYGLIAIEDDLEEA</sequence>
<dbReference type="Gene3D" id="3.30.160.100">
    <property type="entry name" value="Ribosome hibernation promotion factor-like"/>
    <property type="match status" value="1"/>
</dbReference>
<dbReference type="InterPro" id="IPR032528">
    <property type="entry name" value="Ribosom_S30AE_C"/>
</dbReference>
<dbReference type="GO" id="GO:0022627">
    <property type="term" value="C:cytosolic small ribosomal subunit"/>
    <property type="evidence" value="ECO:0007669"/>
    <property type="project" value="TreeGrafter"/>
</dbReference>
<comment type="similarity">
    <text evidence="2">Belongs to the HPF/YfiA ribosome-associated protein family. Long HPF subfamily.</text>
</comment>
<evidence type="ECO:0000259" key="3">
    <source>
        <dbReference type="Pfam" id="PF16321"/>
    </source>
</evidence>
<dbReference type="GO" id="GO:0045900">
    <property type="term" value="P:negative regulation of translational elongation"/>
    <property type="evidence" value="ECO:0007669"/>
    <property type="project" value="TreeGrafter"/>
</dbReference>
<dbReference type="HAMAP" id="MF_00839">
    <property type="entry name" value="HPF"/>
    <property type="match status" value="1"/>
</dbReference>
<dbReference type="Gene3D" id="3.30.505.50">
    <property type="entry name" value="Sigma 54 modulation/S30EA ribosomal protein, C-terminal domain"/>
    <property type="match status" value="1"/>
</dbReference>
<comment type="subcellular location">
    <subcellularLocation>
        <location evidence="2">Cytoplasm</location>
    </subcellularLocation>
</comment>
<keyword evidence="2" id="KW-0963">Cytoplasm</keyword>
<dbReference type="Pfam" id="PF16321">
    <property type="entry name" value="Ribosom_S30AE_C"/>
    <property type="match status" value="1"/>
</dbReference>
<dbReference type="PANTHER" id="PTHR33231">
    <property type="entry name" value="30S RIBOSOMAL PROTEIN"/>
    <property type="match status" value="1"/>
</dbReference>
<gene>
    <name evidence="4" type="primary">raiA</name>
    <name evidence="2" type="synonym">hpf</name>
    <name evidence="4" type="ORF">IMX20_08390</name>
</gene>
<keyword evidence="1 2" id="KW-0810">Translation regulation</keyword>
<dbReference type="AlphaFoldDB" id="A0A7M1KRN9"/>
<dbReference type="InterPro" id="IPR003489">
    <property type="entry name" value="RHF/RaiA"/>
</dbReference>
<evidence type="ECO:0000313" key="5">
    <source>
        <dbReference type="Proteomes" id="UP000595091"/>
    </source>
</evidence>
<evidence type="ECO:0000256" key="2">
    <source>
        <dbReference type="HAMAP-Rule" id="MF_00839"/>
    </source>
</evidence>
<dbReference type="InterPro" id="IPR050574">
    <property type="entry name" value="HPF/YfiA_ribosome-assoc"/>
</dbReference>
<feature type="domain" description="Sigma 54 modulation/S30EA ribosomal protein C-terminal" evidence="3">
    <location>
        <begin position="130"/>
        <end position="184"/>
    </location>
</feature>
<dbReference type="CDD" id="cd00552">
    <property type="entry name" value="RaiA"/>
    <property type="match status" value="1"/>
</dbReference>